<organism evidence="1 2">
    <name type="scientific">Rubellicoccus peritrichatus</name>
    <dbReference type="NCBI Taxonomy" id="3080537"/>
    <lineage>
        <taxon>Bacteria</taxon>
        <taxon>Pseudomonadati</taxon>
        <taxon>Verrucomicrobiota</taxon>
        <taxon>Opitutia</taxon>
        <taxon>Puniceicoccales</taxon>
        <taxon>Cerasicoccaceae</taxon>
        <taxon>Rubellicoccus</taxon>
    </lineage>
</organism>
<evidence type="ECO:0000313" key="1">
    <source>
        <dbReference type="EMBL" id="WOO40227.1"/>
    </source>
</evidence>
<dbReference type="RefSeq" id="WP_317832377.1">
    <property type="nucleotide sequence ID" value="NZ_CP136920.1"/>
</dbReference>
<dbReference type="KEGG" id="puo:RZN69_16525"/>
<reference evidence="1 2" key="1">
    <citation type="submission" date="2023-10" db="EMBL/GenBank/DDBJ databases">
        <title>Rubellicoccus peritrichatus gen. nov., sp. nov., isolated from an algae of coral reef tank.</title>
        <authorList>
            <person name="Luo J."/>
        </authorList>
    </citation>
    <scope>NUCLEOTIDE SEQUENCE [LARGE SCALE GENOMIC DNA]</scope>
    <source>
        <strain evidence="1 2">CR14</strain>
    </source>
</reference>
<proteinExistence type="predicted"/>
<dbReference type="Proteomes" id="UP001304300">
    <property type="component" value="Chromosome"/>
</dbReference>
<dbReference type="AlphaFoldDB" id="A0AAQ3L7S0"/>
<dbReference type="EMBL" id="CP136920">
    <property type="protein sequence ID" value="WOO40227.1"/>
    <property type="molecule type" value="Genomic_DNA"/>
</dbReference>
<accession>A0AAQ3L7S0</accession>
<evidence type="ECO:0000313" key="2">
    <source>
        <dbReference type="Proteomes" id="UP001304300"/>
    </source>
</evidence>
<protein>
    <submittedName>
        <fullName evidence="1">Uncharacterized protein</fullName>
    </submittedName>
</protein>
<gene>
    <name evidence="1" type="ORF">RZN69_16525</name>
</gene>
<name>A0AAQ3L7S0_9BACT</name>
<keyword evidence="2" id="KW-1185">Reference proteome</keyword>
<sequence>MASFSEDGFACIQLAIGSPSIETSHLDIQARWINEKVASRIPTMLPDMPQLSTFLDA</sequence>